<dbReference type="GO" id="GO:0032511">
    <property type="term" value="P:late endosome to vacuole transport via multivesicular body sorting pathway"/>
    <property type="evidence" value="ECO:0007669"/>
    <property type="project" value="TreeGrafter"/>
</dbReference>
<name>A0A2G8L8I7_STIJA</name>
<dbReference type="Pfam" id="PF03357">
    <property type="entry name" value="Snf7"/>
    <property type="match status" value="1"/>
</dbReference>
<evidence type="ECO:0000256" key="1">
    <source>
        <dbReference type="ARBA" id="ARBA00004177"/>
    </source>
</evidence>
<evidence type="ECO:0000313" key="8">
    <source>
        <dbReference type="Proteomes" id="UP000230750"/>
    </source>
</evidence>
<reference evidence="7 8" key="1">
    <citation type="journal article" date="2017" name="PLoS Biol.">
        <title>The sea cucumber genome provides insights into morphological evolution and visceral regeneration.</title>
        <authorList>
            <person name="Zhang X."/>
            <person name="Sun L."/>
            <person name="Yuan J."/>
            <person name="Sun Y."/>
            <person name="Gao Y."/>
            <person name="Zhang L."/>
            <person name="Li S."/>
            <person name="Dai H."/>
            <person name="Hamel J.F."/>
            <person name="Liu C."/>
            <person name="Yu Y."/>
            <person name="Liu S."/>
            <person name="Lin W."/>
            <person name="Guo K."/>
            <person name="Jin S."/>
            <person name="Xu P."/>
            <person name="Storey K.B."/>
            <person name="Huan P."/>
            <person name="Zhang T."/>
            <person name="Zhou Y."/>
            <person name="Zhang J."/>
            <person name="Lin C."/>
            <person name="Li X."/>
            <person name="Xing L."/>
            <person name="Huo D."/>
            <person name="Sun M."/>
            <person name="Wang L."/>
            <person name="Mercier A."/>
            <person name="Li F."/>
            <person name="Yang H."/>
            <person name="Xiang J."/>
        </authorList>
    </citation>
    <scope>NUCLEOTIDE SEQUENCE [LARGE SCALE GENOMIC DNA]</scope>
    <source>
        <strain evidence="7">Shaxun</strain>
        <tissue evidence="7">Muscle</tissue>
    </source>
</reference>
<dbReference type="InterPro" id="IPR057471">
    <property type="entry name" value="CHMP7_WHD"/>
</dbReference>
<dbReference type="GO" id="GO:0009898">
    <property type="term" value="C:cytoplasmic side of plasma membrane"/>
    <property type="evidence" value="ECO:0007669"/>
    <property type="project" value="TreeGrafter"/>
</dbReference>
<accession>A0A2G8L8I7</accession>
<feature type="region of interest" description="Disordered" evidence="5">
    <location>
        <begin position="400"/>
        <end position="431"/>
    </location>
</feature>
<dbReference type="GO" id="GO:0000815">
    <property type="term" value="C:ESCRT III complex"/>
    <property type="evidence" value="ECO:0007669"/>
    <property type="project" value="TreeGrafter"/>
</dbReference>
<dbReference type="AlphaFoldDB" id="A0A2G8L8I7"/>
<gene>
    <name evidence="7" type="ORF">BSL78_06499</name>
</gene>
<evidence type="ECO:0000256" key="4">
    <source>
        <dbReference type="SAM" id="Coils"/>
    </source>
</evidence>
<comment type="caution">
    <text evidence="7">The sequence shown here is derived from an EMBL/GenBank/DDBJ whole genome shotgun (WGS) entry which is preliminary data.</text>
</comment>
<evidence type="ECO:0000256" key="5">
    <source>
        <dbReference type="SAM" id="MobiDB-lite"/>
    </source>
</evidence>
<dbReference type="PANTHER" id="PTHR22761:SF10">
    <property type="entry name" value="GH13992P"/>
    <property type="match status" value="1"/>
</dbReference>
<dbReference type="EMBL" id="MRZV01000170">
    <property type="protein sequence ID" value="PIK56578.1"/>
    <property type="molecule type" value="Genomic_DNA"/>
</dbReference>
<dbReference type="Gene3D" id="6.10.140.1230">
    <property type="match status" value="1"/>
</dbReference>
<dbReference type="OrthoDB" id="10250120at2759"/>
<organism evidence="7 8">
    <name type="scientific">Stichopus japonicus</name>
    <name type="common">Sea cucumber</name>
    <dbReference type="NCBI Taxonomy" id="307972"/>
    <lineage>
        <taxon>Eukaryota</taxon>
        <taxon>Metazoa</taxon>
        <taxon>Echinodermata</taxon>
        <taxon>Eleutherozoa</taxon>
        <taxon>Echinozoa</taxon>
        <taxon>Holothuroidea</taxon>
        <taxon>Aspidochirotacea</taxon>
        <taxon>Aspidochirotida</taxon>
        <taxon>Stichopodidae</taxon>
        <taxon>Apostichopus</taxon>
    </lineage>
</organism>
<comment type="similarity">
    <text evidence="2">Belongs to the SNF7 family.</text>
</comment>
<comment type="subcellular location">
    <subcellularLocation>
        <location evidence="1">Endosome</location>
    </subcellularLocation>
</comment>
<dbReference type="GO" id="GO:0005771">
    <property type="term" value="C:multivesicular body"/>
    <property type="evidence" value="ECO:0007669"/>
    <property type="project" value="TreeGrafter"/>
</dbReference>
<dbReference type="Pfam" id="PF25880">
    <property type="entry name" value="WHD_CHMP7_1st"/>
    <property type="match status" value="1"/>
</dbReference>
<dbReference type="Pfam" id="PF25239">
    <property type="entry name" value="WHD_CHMP7"/>
    <property type="match status" value="1"/>
</dbReference>
<dbReference type="STRING" id="307972.A0A2G8L8I7"/>
<sequence>MEREYLPPCWVDEDRINYLFSAFRKDRASNQQDWDTKLTFWVNCIEQYCKHCKTVVIDSSQISRQFERNGVVPMGMDTVLKEMYCSKKLVLQSDFVNSIEGSWLGWSANMFIGKPARWAYNSLVTGSEKIPSGSYIHQGVLEDMADKVLSRFCSPSSPSDCSINRVIEQNDFESSILDICGDDTTRHLVLLKLRKMKKVEVATLEDGCKVVKYASSKTATVIPLSETEIGIFRLQKTIAALEEQLTKLSTEITDHQQQARLHIRKGLKTSAKNSLRKKKLSEQKLEGTERTLNTLQNLLEKIQAANTDRMIIEAYKAGSSALRGSLKENNLTPETVGDALSEVQEVMEMCNEINDTIVQGNKGLDDTMNLDLDIDETTLEAELNALVNLPAVPDVVKQEREETDDLLVDLPAVPTAKPEMSPEPQKKMVTS</sequence>
<feature type="domain" description="CHMP7 winged helix" evidence="6">
    <location>
        <begin position="142"/>
        <end position="213"/>
    </location>
</feature>
<evidence type="ECO:0000313" key="7">
    <source>
        <dbReference type="EMBL" id="PIK56578.1"/>
    </source>
</evidence>
<dbReference type="GO" id="GO:0006900">
    <property type="term" value="P:vesicle budding from membrane"/>
    <property type="evidence" value="ECO:0007669"/>
    <property type="project" value="TreeGrafter"/>
</dbReference>
<keyword evidence="4" id="KW-0175">Coiled coil</keyword>
<evidence type="ECO:0000256" key="2">
    <source>
        <dbReference type="ARBA" id="ARBA00006190"/>
    </source>
</evidence>
<evidence type="ECO:0000259" key="6">
    <source>
        <dbReference type="Pfam" id="PF25239"/>
    </source>
</evidence>
<dbReference type="InterPro" id="IPR005024">
    <property type="entry name" value="Snf7_fam"/>
</dbReference>
<keyword evidence="8" id="KW-1185">Reference proteome</keyword>
<evidence type="ECO:0000256" key="3">
    <source>
        <dbReference type="ARBA" id="ARBA00022753"/>
    </source>
</evidence>
<keyword evidence="3" id="KW-0967">Endosome</keyword>
<dbReference type="Proteomes" id="UP000230750">
    <property type="component" value="Unassembled WGS sequence"/>
</dbReference>
<protein>
    <submittedName>
        <fullName evidence="7">Putative charged multivesicular body protein 7</fullName>
    </submittedName>
</protein>
<proteinExistence type="inferred from homology"/>
<dbReference type="PANTHER" id="PTHR22761">
    <property type="entry name" value="CHARGED MULTIVESICULAR BODY PROTEIN"/>
    <property type="match status" value="1"/>
</dbReference>
<feature type="coiled-coil region" evidence="4">
    <location>
        <begin position="231"/>
        <end position="305"/>
    </location>
</feature>